<dbReference type="AlphaFoldDB" id="A0A2N8PGU8"/>
<dbReference type="EMBL" id="LJSN01000002">
    <property type="protein sequence ID" value="PNE40264.1"/>
    <property type="molecule type" value="Genomic_DNA"/>
</dbReference>
<dbReference type="RefSeq" id="WP_102922901.1">
    <property type="nucleotide sequence ID" value="NZ_LJSN01000002.1"/>
</dbReference>
<comment type="caution">
    <text evidence="2">The sequence shown here is derived from an EMBL/GenBank/DDBJ whole genome shotgun (WGS) entry which is preliminary data.</text>
</comment>
<evidence type="ECO:0000313" key="2">
    <source>
        <dbReference type="EMBL" id="PNE40264.1"/>
    </source>
</evidence>
<name>A0A2N8PGU8_STRNR</name>
<keyword evidence="3" id="KW-1185">Reference proteome</keyword>
<evidence type="ECO:0000256" key="1">
    <source>
        <dbReference type="SAM" id="MobiDB-lite"/>
    </source>
</evidence>
<protein>
    <submittedName>
        <fullName evidence="2">Uncharacterized protein</fullName>
    </submittedName>
</protein>
<gene>
    <name evidence="2" type="ORF">AOB60_04570</name>
</gene>
<dbReference type="Proteomes" id="UP000236047">
    <property type="component" value="Unassembled WGS sequence"/>
</dbReference>
<accession>A0A2N8PGU8</accession>
<evidence type="ECO:0000313" key="3">
    <source>
        <dbReference type="Proteomes" id="UP000236047"/>
    </source>
</evidence>
<reference evidence="3" key="1">
    <citation type="submission" date="2015-09" db="EMBL/GenBank/DDBJ databases">
        <authorList>
            <person name="Graham D.E."/>
            <person name="Mahan K.M."/>
            <person name="Klingeman D.M."/>
            <person name="Fida T."/>
            <person name="Giannone R.J."/>
            <person name="Hettich R.L."/>
            <person name="Parry R.J."/>
            <person name="Spain J.C."/>
        </authorList>
    </citation>
    <scope>NUCLEOTIDE SEQUENCE [LARGE SCALE GENOMIC DNA]</scope>
    <source>
        <strain evidence="3">JCM 4701</strain>
    </source>
</reference>
<proteinExistence type="predicted"/>
<sequence length="828" mass="89874">MSDSSRSALRLALSLADPATADALADRMKPQLLAVLADRLGMPAALVDELLGGDAGQLRAALEADPVEWLAAAAETGDPVVGQATWLAEYRDDDGSKVRAVAEAPGLLRILLEAGDFSDPRWYAEDGLLQELYETRGPLMVAILTSGFVGLSAEGLAAWGAYLPPPVVIDACLRLLTLWGTTEPFVEWLRMHDEVPLLSAWQPQLPDLLRAAVDAPDPEAYLRRHRPAGEWTDPEHLHALARVRCGYPVARPDGLDWALIRKEHERLPFRRENLPTTDPRASTPLLLLTQWEGCPDVLLWESFREDPTGTAEYAAELPVEAFTVLWTDREERDGVLLGGLGRGIRAGRLPVARVLAEVGPAATVLTHLPLDHGPTRKVLTDLLDALGTDPVNWLTFYARMNTARGSVVELFADATATHTRGRRHTSWPRPAPAQFPAESPEHTRSTFLEVFACASEEAQTAVVPFFDARAVQHLLALGNPSPELRAAVVAAHGPSAQVAMAGGGALSDAELRYLLDLDEPAVDAALFRHGRLDRAACERLLAGRLRAGGSRPVPGELLAALDDPDATYDRTMLTAGLGSGDLGVARSLLRRLRWLHLPASRLRLLVAVWERSGPDAVREILAMDHLPDTLRSRTEQLLATPDGLESLRCQLAEAESPAALMAYLTAPADRPHERLRRLRSEGLTPPWEALTAAHDAGTLPRDLLSALWELRDCPRPLLLAGLTTLPVWGAEWIRAALNGGRLTHTDLLTHATPARAALHNLQQYAGDRPGDEPDASGPPLRVRAAALTQEHLGTNVDAWALCLQLLPTFAGSLPELLAKANTLTRQPI</sequence>
<feature type="region of interest" description="Disordered" evidence="1">
    <location>
        <begin position="419"/>
        <end position="439"/>
    </location>
</feature>
<organism evidence="2 3">
    <name type="scientific">Streptomyces noursei</name>
    <name type="common">Streptomyces albulus</name>
    <dbReference type="NCBI Taxonomy" id="1971"/>
    <lineage>
        <taxon>Bacteria</taxon>
        <taxon>Bacillati</taxon>
        <taxon>Actinomycetota</taxon>
        <taxon>Actinomycetes</taxon>
        <taxon>Kitasatosporales</taxon>
        <taxon>Streptomycetaceae</taxon>
        <taxon>Streptomyces</taxon>
    </lineage>
</organism>